<sequence length="245" mass="28401">MPKLSLKDIFSVSTQSLHFQILLPFLIPTIFYIIVTSFLFQYLGEGLFIFQKGEEAVGFVYRWAVLIFLALLIYIILLTFAYNLSSIILRDFAIIGKKYYANSIKEAYYKIFNVIIVNLMVFVIFLTGLLFYAVHPILILMGFFLAPFFYFVSPSIIIDNLSPFKAIKNSLILSLQYTMPSFILFLFSFLVIILIPLGGCFLVYFFISPELLEKFIIYGIPILEMVFVTYITILETVSYLNYRGY</sequence>
<dbReference type="Proteomes" id="UP000075578">
    <property type="component" value="Unassembled WGS sequence"/>
</dbReference>
<feature type="transmembrane region" description="Helical" evidence="1">
    <location>
        <begin position="110"/>
        <end position="131"/>
    </location>
</feature>
<reference evidence="2 3" key="1">
    <citation type="journal article" date="2016" name="ISME J.">
        <title>Chasing the elusive Euryarchaeota class WSA2: genomes reveal a uniquely fastidious methyl-reducing methanogen.</title>
        <authorList>
            <person name="Nobu M.K."/>
            <person name="Narihiro T."/>
            <person name="Kuroda K."/>
            <person name="Mei R."/>
            <person name="Liu W.T."/>
        </authorList>
    </citation>
    <scope>NUCLEOTIDE SEQUENCE [LARGE SCALE GENOMIC DNA]</scope>
    <source>
        <strain evidence="2">U1lsi0528_Bin089</strain>
    </source>
</reference>
<comment type="caution">
    <text evidence="2">The sequence shown here is derived from an EMBL/GenBank/DDBJ whole genome shotgun (WGS) entry which is preliminary data.</text>
</comment>
<organism evidence="2 3">
    <name type="scientific">Candidatus Methanofastidiosum methylothiophilum</name>
    <dbReference type="NCBI Taxonomy" id="1705564"/>
    <lineage>
        <taxon>Archaea</taxon>
        <taxon>Methanobacteriati</taxon>
        <taxon>Methanobacteriota</taxon>
        <taxon>Stenosarchaea group</taxon>
        <taxon>Candidatus Methanofastidiosia</taxon>
        <taxon>Candidatus Methanofastidiosales</taxon>
        <taxon>Candidatus Methanofastidiosaceae</taxon>
        <taxon>Candidatus Methanofastidiosum</taxon>
    </lineage>
</organism>
<feature type="transmembrane region" description="Helical" evidence="1">
    <location>
        <begin position="137"/>
        <end position="161"/>
    </location>
</feature>
<accession>A0A150J7Z3</accession>
<dbReference type="AlphaFoldDB" id="A0A150J7Z3"/>
<keyword evidence="1" id="KW-0812">Transmembrane</keyword>
<evidence type="ECO:0000313" key="3">
    <source>
        <dbReference type="Proteomes" id="UP000075578"/>
    </source>
</evidence>
<feature type="transmembrane region" description="Helical" evidence="1">
    <location>
        <begin position="219"/>
        <end position="242"/>
    </location>
</feature>
<name>A0A150J7Z3_9EURY</name>
<evidence type="ECO:0000256" key="1">
    <source>
        <dbReference type="SAM" id="Phobius"/>
    </source>
</evidence>
<evidence type="ECO:0000313" key="2">
    <source>
        <dbReference type="EMBL" id="KYC53084.1"/>
    </source>
</evidence>
<feature type="transmembrane region" description="Helical" evidence="1">
    <location>
        <begin position="182"/>
        <end position="207"/>
    </location>
</feature>
<gene>
    <name evidence="2" type="ORF">AMQ74_00502</name>
</gene>
<proteinExistence type="predicted"/>
<keyword evidence="1" id="KW-0472">Membrane</keyword>
<dbReference type="EMBL" id="LNGD01000018">
    <property type="protein sequence ID" value="KYC53084.1"/>
    <property type="molecule type" value="Genomic_DNA"/>
</dbReference>
<feature type="transmembrane region" description="Helical" evidence="1">
    <location>
        <begin position="21"/>
        <end position="43"/>
    </location>
</feature>
<keyword evidence="1" id="KW-1133">Transmembrane helix</keyword>
<protein>
    <submittedName>
        <fullName evidence="2">Uncharacterized protein</fullName>
    </submittedName>
</protein>
<feature type="transmembrane region" description="Helical" evidence="1">
    <location>
        <begin position="63"/>
        <end position="89"/>
    </location>
</feature>